<reference evidence="1 2" key="1">
    <citation type="submission" date="2018-02" db="EMBL/GenBank/DDBJ databases">
        <title>Complete genome sequencing of Faecalibacterium prausnitzii strains isolated from the human gut.</title>
        <authorList>
            <person name="Fitzgerald B.C."/>
            <person name="Shkoporov A.N."/>
            <person name="Ross P.R."/>
            <person name="Hill C."/>
        </authorList>
    </citation>
    <scope>NUCLEOTIDE SEQUENCE [LARGE SCALE GENOMIC DNA]</scope>
    <source>
        <strain evidence="1 2">APC924/119</strain>
    </source>
</reference>
<name>A0A329UQS2_9FIRM</name>
<sequence length="86" mass="9613">MRSAFALRIFSGKYILNFGVLKSLRSLSGQSPSICLRRPLCRLKAPPGLSLLRKRGLFRTPFSQKRTIKTPPDSTQSCPGVLCYDL</sequence>
<protein>
    <submittedName>
        <fullName evidence="1">Uncharacterized protein</fullName>
    </submittedName>
</protein>
<comment type="caution">
    <text evidence="1">The sequence shown here is derived from an EMBL/GenBank/DDBJ whole genome shotgun (WGS) entry which is preliminary data.</text>
</comment>
<evidence type="ECO:0000313" key="1">
    <source>
        <dbReference type="EMBL" id="RAW63952.1"/>
    </source>
</evidence>
<proteinExistence type="predicted"/>
<dbReference type="AlphaFoldDB" id="A0A329UQS2"/>
<organism evidence="1 2">
    <name type="scientific">Faecalibacterium prausnitzii</name>
    <dbReference type="NCBI Taxonomy" id="853"/>
    <lineage>
        <taxon>Bacteria</taxon>
        <taxon>Bacillati</taxon>
        <taxon>Bacillota</taxon>
        <taxon>Clostridia</taxon>
        <taxon>Eubacteriales</taxon>
        <taxon>Oscillospiraceae</taxon>
        <taxon>Faecalibacterium</taxon>
    </lineage>
</organism>
<dbReference type="EMBL" id="PRLF01000021">
    <property type="protein sequence ID" value="RAW63952.1"/>
    <property type="molecule type" value="Genomic_DNA"/>
</dbReference>
<evidence type="ECO:0000313" key="2">
    <source>
        <dbReference type="Proteomes" id="UP000250550"/>
    </source>
</evidence>
<gene>
    <name evidence="1" type="ORF">C4N21_12040</name>
</gene>
<dbReference type="Proteomes" id="UP000250550">
    <property type="component" value="Unassembled WGS sequence"/>
</dbReference>
<accession>A0A329UQS2</accession>